<evidence type="ECO:0000313" key="3">
    <source>
        <dbReference type="EMBL" id="TNN30661.1"/>
    </source>
</evidence>
<feature type="region of interest" description="Disordered" evidence="1">
    <location>
        <begin position="57"/>
        <end position="76"/>
    </location>
</feature>
<feature type="region of interest" description="Disordered" evidence="1">
    <location>
        <begin position="1"/>
        <end position="40"/>
    </location>
</feature>
<gene>
    <name evidence="3" type="primary">TENM1_4</name>
    <name evidence="3" type="ORF">EYF80_059186</name>
</gene>
<dbReference type="AlphaFoldDB" id="A0A4Z2EQ24"/>
<protein>
    <submittedName>
        <fullName evidence="3">Teneurin-1</fullName>
    </submittedName>
</protein>
<feature type="compositionally biased region" description="Pro residues" evidence="1">
    <location>
        <begin position="29"/>
        <end position="38"/>
    </location>
</feature>
<comment type="caution">
    <text evidence="3">The sequence shown here is derived from an EMBL/GenBank/DDBJ whole genome shotgun (WGS) entry which is preliminary data.</text>
</comment>
<sequence>MNDGSRELQRDPEVTELPSSPGGQFTFRPLPPPPPPPHACTCARPAPYTQVSLQRKTMPTRCQGGQGAADAGSGADPAQLHNSWVLNSNIPLETRTSLAIKVVTNLRGSSRLLIFVDRSTTGSGVYESPLPKIKKGVSRRLAGSHFSGTRCASTSSRSARQSVSSFFTFLSRHFFSENFF</sequence>
<evidence type="ECO:0000313" key="4">
    <source>
        <dbReference type="Proteomes" id="UP000314294"/>
    </source>
</evidence>
<name>A0A4Z2EQ24_9TELE</name>
<feature type="compositionally biased region" description="Basic and acidic residues" evidence="1">
    <location>
        <begin position="1"/>
        <end position="13"/>
    </location>
</feature>
<accession>A0A4Z2EQ24</accession>
<feature type="domain" description="Teneurin N-terminal" evidence="2">
    <location>
        <begin position="1"/>
        <end position="95"/>
    </location>
</feature>
<proteinExistence type="predicted"/>
<dbReference type="GO" id="GO:0007165">
    <property type="term" value="P:signal transduction"/>
    <property type="evidence" value="ECO:0007669"/>
    <property type="project" value="InterPro"/>
</dbReference>
<evidence type="ECO:0000256" key="1">
    <source>
        <dbReference type="SAM" id="MobiDB-lite"/>
    </source>
</evidence>
<dbReference type="GO" id="GO:0016020">
    <property type="term" value="C:membrane"/>
    <property type="evidence" value="ECO:0007669"/>
    <property type="project" value="InterPro"/>
</dbReference>
<dbReference type="Pfam" id="PF06484">
    <property type="entry name" value="Ten_N"/>
    <property type="match status" value="1"/>
</dbReference>
<dbReference type="PROSITE" id="PS51361">
    <property type="entry name" value="TENEURIN_N"/>
    <property type="match status" value="1"/>
</dbReference>
<evidence type="ECO:0000259" key="2">
    <source>
        <dbReference type="PROSITE" id="PS51361"/>
    </source>
</evidence>
<keyword evidence="4" id="KW-1185">Reference proteome</keyword>
<reference evidence="3 4" key="1">
    <citation type="submission" date="2019-03" db="EMBL/GenBank/DDBJ databases">
        <title>First draft genome of Liparis tanakae, snailfish: a comprehensive survey of snailfish specific genes.</title>
        <authorList>
            <person name="Kim W."/>
            <person name="Song I."/>
            <person name="Jeong J.-H."/>
            <person name="Kim D."/>
            <person name="Kim S."/>
            <person name="Ryu S."/>
            <person name="Song J.Y."/>
            <person name="Lee S.K."/>
        </authorList>
    </citation>
    <scope>NUCLEOTIDE SEQUENCE [LARGE SCALE GENOMIC DNA]</scope>
    <source>
        <tissue evidence="3">Muscle</tissue>
    </source>
</reference>
<organism evidence="3 4">
    <name type="scientific">Liparis tanakae</name>
    <name type="common">Tanaka's snailfish</name>
    <dbReference type="NCBI Taxonomy" id="230148"/>
    <lineage>
        <taxon>Eukaryota</taxon>
        <taxon>Metazoa</taxon>
        <taxon>Chordata</taxon>
        <taxon>Craniata</taxon>
        <taxon>Vertebrata</taxon>
        <taxon>Euteleostomi</taxon>
        <taxon>Actinopterygii</taxon>
        <taxon>Neopterygii</taxon>
        <taxon>Teleostei</taxon>
        <taxon>Neoteleostei</taxon>
        <taxon>Acanthomorphata</taxon>
        <taxon>Eupercaria</taxon>
        <taxon>Perciformes</taxon>
        <taxon>Cottioidei</taxon>
        <taxon>Cottales</taxon>
        <taxon>Liparidae</taxon>
        <taxon>Liparis</taxon>
    </lineage>
</organism>
<dbReference type="EMBL" id="SRLO01004251">
    <property type="protein sequence ID" value="TNN30661.1"/>
    <property type="molecule type" value="Genomic_DNA"/>
</dbReference>
<dbReference type="InterPro" id="IPR009471">
    <property type="entry name" value="Ten_N"/>
</dbReference>
<dbReference type="Proteomes" id="UP000314294">
    <property type="component" value="Unassembled WGS sequence"/>
</dbReference>